<evidence type="ECO:0000313" key="4">
    <source>
        <dbReference type="Proteomes" id="UP000327478"/>
    </source>
</evidence>
<feature type="transmembrane region" description="Helical" evidence="1">
    <location>
        <begin position="7"/>
        <end position="26"/>
    </location>
</feature>
<sequence>MHQTVKLIYRLFFAAVIFMITLSLLMTCVTKINDIIHADEKYQQAQTLSLTSSAKEQFVLVSNNQKPDNALFVLIAGNGYIAKSSCEHYTKLCSNDDNQTHSRQINTVDLIKIGQSSYIQHVNYVDTRTGQTSDFTFSEKEIQQFYQNDIHNLKYVVFGVGLFALAALFISFKILKNFRRFIGK</sequence>
<keyword evidence="4" id="KW-1185">Reference proteome</keyword>
<dbReference type="EMBL" id="WITK01000016">
    <property type="protein sequence ID" value="MQW92728.1"/>
    <property type="molecule type" value="Genomic_DNA"/>
</dbReference>
<evidence type="ECO:0000256" key="1">
    <source>
        <dbReference type="SAM" id="Phobius"/>
    </source>
</evidence>
<proteinExistence type="predicted"/>
<evidence type="ECO:0000313" key="3">
    <source>
        <dbReference type="EMBL" id="QGA10574.1"/>
    </source>
</evidence>
<name>A0A5Q0P1C9_9GAMM</name>
<dbReference type="RefSeq" id="WP_153370975.1">
    <property type="nucleotide sequence ID" value="NZ_CP045650.1"/>
</dbReference>
<dbReference type="AlphaFoldDB" id="A0A5Q0P1C9"/>
<reference evidence="4 5" key="1">
    <citation type="submission" date="2019-10" db="EMBL/GenBank/DDBJ databases">
        <authorList>
            <person name="Dong K."/>
        </authorList>
    </citation>
    <scope>NUCLEOTIDE SEQUENCE [LARGE SCALE GENOMIC DNA]</scope>
    <source>
        <strain evidence="3">Dk386</strain>
        <strain evidence="4">dk386</strain>
        <strain evidence="5">dk771</strain>
        <strain evidence="2">Dk771</strain>
    </source>
</reference>
<dbReference type="Proteomes" id="UP000327478">
    <property type="component" value="Chromosome"/>
</dbReference>
<keyword evidence="1" id="KW-1133">Transmembrane helix</keyword>
<keyword evidence="1" id="KW-0472">Membrane</keyword>
<keyword evidence="1" id="KW-0812">Transmembrane</keyword>
<dbReference type="Proteomes" id="UP000480556">
    <property type="component" value="Unassembled WGS sequence"/>
</dbReference>
<dbReference type="EMBL" id="CP045650">
    <property type="protein sequence ID" value="QGA10574.1"/>
    <property type="molecule type" value="Genomic_DNA"/>
</dbReference>
<organism evidence="2 5">
    <name type="scientific">Acinetobacter wanghuae</name>
    <dbReference type="NCBI Taxonomy" id="2662362"/>
    <lineage>
        <taxon>Bacteria</taxon>
        <taxon>Pseudomonadati</taxon>
        <taxon>Pseudomonadota</taxon>
        <taxon>Gammaproteobacteria</taxon>
        <taxon>Moraxellales</taxon>
        <taxon>Moraxellaceae</taxon>
        <taxon>Acinetobacter</taxon>
    </lineage>
</organism>
<feature type="transmembrane region" description="Helical" evidence="1">
    <location>
        <begin position="155"/>
        <end position="175"/>
    </location>
</feature>
<gene>
    <name evidence="3" type="ORF">GFH30_03800</name>
    <name evidence="2" type="ORF">GHJ48_10070</name>
</gene>
<protein>
    <submittedName>
        <fullName evidence="2">Uncharacterized protein</fullName>
    </submittedName>
</protein>
<accession>A0A5Q0P1C9</accession>
<evidence type="ECO:0000313" key="5">
    <source>
        <dbReference type="Proteomes" id="UP000480556"/>
    </source>
</evidence>
<evidence type="ECO:0000313" key="2">
    <source>
        <dbReference type="EMBL" id="MQW92728.1"/>
    </source>
</evidence>